<keyword evidence="1" id="KW-0472">Membrane</keyword>
<proteinExistence type="predicted"/>
<evidence type="ECO:0000313" key="3">
    <source>
        <dbReference type="Proteomes" id="UP001333818"/>
    </source>
</evidence>
<dbReference type="EMBL" id="JAZBJZ010000011">
    <property type="protein sequence ID" value="MEE3716058.1"/>
    <property type="molecule type" value="Genomic_DNA"/>
</dbReference>
<gene>
    <name evidence="2" type="ORF">V2H45_04765</name>
</gene>
<keyword evidence="3" id="KW-1185">Reference proteome</keyword>
<dbReference type="AlphaFoldDB" id="A0AAW9PV37"/>
<dbReference type="Proteomes" id="UP001333818">
    <property type="component" value="Unassembled WGS sequence"/>
</dbReference>
<dbReference type="RefSeq" id="WP_330482483.1">
    <property type="nucleotide sequence ID" value="NZ_JAZBJZ010000011.1"/>
</dbReference>
<organism evidence="2 3">
    <name type="scientific">Tumidithrix elongata BACA0141</name>
    <dbReference type="NCBI Taxonomy" id="2716417"/>
    <lineage>
        <taxon>Bacteria</taxon>
        <taxon>Bacillati</taxon>
        <taxon>Cyanobacteriota</taxon>
        <taxon>Cyanophyceae</taxon>
        <taxon>Pseudanabaenales</taxon>
        <taxon>Pseudanabaenaceae</taxon>
        <taxon>Tumidithrix</taxon>
        <taxon>Tumidithrix elongata</taxon>
    </lineage>
</organism>
<comment type="caution">
    <text evidence="2">The sequence shown here is derived from an EMBL/GenBank/DDBJ whole genome shotgun (WGS) entry which is preliminary data.</text>
</comment>
<name>A0AAW9PV37_9CYAN</name>
<feature type="transmembrane region" description="Helical" evidence="1">
    <location>
        <begin position="71"/>
        <end position="92"/>
    </location>
</feature>
<reference evidence="2" key="1">
    <citation type="submission" date="2024-01" db="EMBL/GenBank/DDBJ databases">
        <title>Bank of Algae and Cyanobacteria of the Azores (BACA) strain genomes.</title>
        <authorList>
            <person name="Luz R."/>
            <person name="Cordeiro R."/>
            <person name="Fonseca A."/>
            <person name="Goncalves V."/>
        </authorList>
    </citation>
    <scope>NUCLEOTIDE SEQUENCE</scope>
    <source>
        <strain evidence="2">BACA0141</strain>
    </source>
</reference>
<evidence type="ECO:0000313" key="2">
    <source>
        <dbReference type="EMBL" id="MEE3716058.1"/>
    </source>
</evidence>
<evidence type="ECO:0000256" key="1">
    <source>
        <dbReference type="SAM" id="Phobius"/>
    </source>
</evidence>
<accession>A0AAW9PV37</accession>
<feature type="transmembrane region" description="Helical" evidence="1">
    <location>
        <begin position="6"/>
        <end position="26"/>
    </location>
</feature>
<keyword evidence="1" id="KW-1133">Transmembrane helix</keyword>
<feature type="non-terminal residue" evidence="2">
    <location>
        <position position="1"/>
    </location>
</feature>
<keyword evidence="1" id="KW-0812">Transmembrane</keyword>
<protein>
    <submittedName>
        <fullName evidence="2">Uncharacterized protein</fullName>
    </submittedName>
</protein>
<sequence>FSSNPFLLLFVFLEMPFSLYLGFRGFGKAFGEYSHPSQDDLLLDRLTEIFSFPLGWLSKFFVSWAKPWNDILILLSFPLNSLLWGISLYFLVTRIWKWVKTNTGKNRS</sequence>